<name>G9ERR8_9GAMM</name>
<feature type="transmembrane region" description="Helical" evidence="8">
    <location>
        <begin position="280"/>
        <end position="297"/>
    </location>
</feature>
<keyword evidence="5 8" id="KW-1133">Transmembrane helix</keyword>
<keyword evidence="4 8" id="KW-0812">Transmembrane</keyword>
<dbReference type="InterPro" id="IPR018584">
    <property type="entry name" value="GT87"/>
</dbReference>
<proteinExistence type="inferred from homology"/>
<evidence type="ECO:0000256" key="3">
    <source>
        <dbReference type="ARBA" id="ARBA00022679"/>
    </source>
</evidence>
<feature type="transmembrane region" description="Helical" evidence="8">
    <location>
        <begin position="110"/>
        <end position="135"/>
    </location>
</feature>
<feature type="transmembrane region" description="Helical" evidence="8">
    <location>
        <begin position="254"/>
        <end position="273"/>
    </location>
</feature>
<evidence type="ECO:0000256" key="8">
    <source>
        <dbReference type="SAM" id="Phobius"/>
    </source>
</evidence>
<protein>
    <submittedName>
        <fullName evidence="9">Uncharacterized protein</fullName>
    </submittedName>
</protein>
<feature type="transmembrane region" description="Helical" evidence="8">
    <location>
        <begin position="142"/>
        <end position="162"/>
    </location>
</feature>
<evidence type="ECO:0000256" key="2">
    <source>
        <dbReference type="ARBA" id="ARBA00022475"/>
    </source>
</evidence>
<comment type="similarity">
    <text evidence="7">Belongs to the glycosyltransferase 87 family.</text>
</comment>
<evidence type="ECO:0000256" key="4">
    <source>
        <dbReference type="ARBA" id="ARBA00022692"/>
    </source>
</evidence>
<dbReference type="EMBL" id="JH413836">
    <property type="protein sequence ID" value="EHL30081.1"/>
    <property type="molecule type" value="Genomic_DNA"/>
</dbReference>
<feature type="transmembrane region" description="Helical" evidence="8">
    <location>
        <begin position="204"/>
        <end position="223"/>
    </location>
</feature>
<keyword evidence="10" id="KW-1185">Reference proteome</keyword>
<feature type="transmembrane region" description="Helical" evidence="8">
    <location>
        <begin position="71"/>
        <end position="104"/>
    </location>
</feature>
<dbReference type="GO" id="GO:0005886">
    <property type="term" value="C:plasma membrane"/>
    <property type="evidence" value="ECO:0007669"/>
    <property type="project" value="UniProtKB-SubCell"/>
</dbReference>
<feature type="transmembrane region" description="Helical" evidence="8">
    <location>
        <begin position="309"/>
        <end position="329"/>
    </location>
</feature>
<dbReference type="HOGENOM" id="CLU_625281_0_0_6"/>
<dbReference type="eggNOG" id="ENOG5033FUY">
    <property type="taxonomic scope" value="Bacteria"/>
</dbReference>
<organism evidence="9 10">
    <name type="scientific">Legionella drancourtii LLAP12</name>
    <dbReference type="NCBI Taxonomy" id="658187"/>
    <lineage>
        <taxon>Bacteria</taxon>
        <taxon>Pseudomonadati</taxon>
        <taxon>Pseudomonadota</taxon>
        <taxon>Gammaproteobacteria</taxon>
        <taxon>Legionellales</taxon>
        <taxon>Legionellaceae</taxon>
        <taxon>Legionella</taxon>
    </lineage>
</organism>
<feature type="transmembrane region" description="Helical" evidence="8">
    <location>
        <begin position="36"/>
        <end position="59"/>
    </location>
</feature>
<comment type="subcellular location">
    <subcellularLocation>
        <location evidence="1">Cell membrane</location>
        <topology evidence="1">Multi-pass membrane protein</topology>
    </subcellularLocation>
</comment>
<evidence type="ECO:0000313" key="9">
    <source>
        <dbReference type="EMBL" id="EHL30081.1"/>
    </source>
</evidence>
<keyword evidence="2" id="KW-1003">Cell membrane</keyword>
<dbReference type="InParanoid" id="G9ERR8"/>
<dbReference type="Pfam" id="PF09594">
    <property type="entry name" value="GT87"/>
    <property type="match status" value="1"/>
</dbReference>
<keyword evidence="6 8" id="KW-0472">Membrane</keyword>
<feature type="transmembrane region" description="Helical" evidence="8">
    <location>
        <begin position="168"/>
        <end position="192"/>
    </location>
</feature>
<dbReference type="STRING" id="658187.LDG_7986"/>
<sequence length="374" mass="43675">MSYYLGINKLLPTNLNPPFTLWLFHPLAYFEFPTALLLWSFFCSVLGYIGALIAFYYAFSPSFLRKNLLILSLFYFSFFATVMNTAILQLGGILLFFIMAGYYFYQNQRHYLAALFWGIIIAMKLFPALLFCYVLKQRQFKVFSAMIIIFFIALLIPVLVYGVEIYTIYATALSHALWYGDSWNASICGLVFRLCNEQTLSQNLIMIKLIYAFLFLVFFLWYLQKLGPAQNNPINHQPFCLTLVMMLFLSPLGWMYYFSLLIFPLILTGITLLKKENTSRTISILWLLALFMINFPMDYVKTYNMTHFLSRISFFSIHFYGLSLLMCLVAQRKYLIGKNDIPLEQQKQYLIPVIAILLFGFSLPTISFITHTFF</sequence>
<keyword evidence="3" id="KW-0808">Transferase</keyword>
<evidence type="ECO:0000313" key="10">
    <source>
        <dbReference type="Proteomes" id="UP000002770"/>
    </source>
</evidence>
<dbReference type="Proteomes" id="UP000002770">
    <property type="component" value="Unassembled WGS sequence"/>
</dbReference>
<evidence type="ECO:0000256" key="6">
    <source>
        <dbReference type="ARBA" id="ARBA00023136"/>
    </source>
</evidence>
<evidence type="ECO:0000256" key="5">
    <source>
        <dbReference type="ARBA" id="ARBA00022989"/>
    </source>
</evidence>
<feature type="transmembrane region" description="Helical" evidence="8">
    <location>
        <begin position="349"/>
        <end position="369"/>
    </location>
</feature>
<accession>G9ERR8</accession>
<gene>
    <name evidence="9" type="ORF">LDG_7986</name>
</gene>
<dbReference type="AlphaFoldDB" id="G9ERR8"/>
<evidence type="ECO:0000256" key="7">
    <source>
        <dbReference type="ARBA" id="ARBA00024033"/>
    </source>
</evidence>
<dbReference type="GO" id="GO:0016758">
    <property type="term" value="F:hexosyltransferase activity"/>
    <property type="evidence" value="ECO:0007669"/>
    <property type="project" value="InterPro"/>
</dbReference>
<evidence type="ECO:0000256" key="1">
    <source>
        <dbReference type="ARBA" id="ARBA00004651"/>
    </source>
</evidence>
<reference evidence="9 10" key="1">
    <citation type="journal article" date="2011" name="BMC Genomics">
        <title>Insight into cross-talk between intra-amoebal pathogens.</title>
        <authorList>
            <person name="Gimenez G."/>
            <person name="Bertelli C."/>
            <person name="Moliner C."/>
            <person name="Robert C."/>
            <person name="Raoult D."/>
            <person name="Fournier P.E."/>
            <person name="Greub G."/>
        </authorList>
    </citation>
    <scope>NUCLEOTIDE SEQUENCE [LARGE SCALE GENOMIC DNA]</scope>
    <source>
        <strain evidence="9 10">LLAP12</strain>
    </source>
</reference>